<comment type="caution">
    <text evidence="2">The sequence shown here is derived from an EMBL/GenBank/DDBJ whole genome shotgun (WGS) entry which is preliminary data.</text>
</comment>
<reference evidence="2" key="1">
    <citation type="submission" date="2020-10" db="EMBL/GenBank/DDBJ databases">
        <authorList>
            <person name="Kikuchi T."/>
        </authorList>
    </citation>
    <scope>NUCLEOTIDE SEQUENCE</scope>
    <source>
        <strain evidence="2">NKZ352</strain>
    </source>
</reference>
<evidence type="ECO:0000313" key="2">
    <source>
        <dbReference type="EMBL" id="CAD6192496.1"/>
    </source>
</evidence>
<gene>
    <name evidence="2" type="ORF">CAUJ_LOCUS8415</name>
</gene>
<dbReference type="Proteomes" id="UP000835052">
    <property type="component" value="Unassembled WGS sequence"/>
</dbReference>
<name>A0A8S1H7V1_9PELO</name>
<evidence type="ECO:0000313" key="3">
    <source>
        <dbReference type="Proteomes" id="UP000835052"/>
    </source>
</evidence>
<organism evidence="2 3">
    <name type="scientific">Caenorhabditis auriculariae</name>
    <dbReference type="NCBI Taxonomy" id="2777116"/>
    <lineage>
        <taxon>Eukaryota</taxon>
        <taxon>Metazoa</taxon>
        <taxon>Ecdysozoa</taxon>
        <taxon>Nematoda</taxon>
        <taxon>Chromadorea</taxon>
        <taxon>Rhabditida</taxon>
        <taxon>Rhabditina</taxon>
        <taxon>Rhabditomorpha</taxon>
        <taxon>Rhabditoidea</taxon>
        <taxon>Rhabditidae</taxon>
        <taxon>Peloderinae</taxon>
        <taxon>Caenorhabditis</taxon>
    </lineage>
</organism>
<dbReference type="AlphaFoldDB" id="A0A8S1H7V1"/>
<proteinExistence type="predicted"/>
<dbReference type="EMBL" id="CAJGYM010000028">
    <property type="protein sequence ID" value="CAD6192496.1"/>
    <property type="molecule type" value="Genomic_DNA"/>
</dbReference>
<protein>
    <submittedName>
        <fullName evidence="2">Uncharacterized protein</fullName>
    </submittedName>
</protein>
<sequence length="122" mass="14089">MGERKGTTEPIGRSPRYSDPTHQPSTSARRLFSRRAQIRQMGPTTCTRIAAKLGQEADRATRLPKNPITRRTRRRLLVLISESGWKTNGHKIWEEEEAERYWPSAAGYRRDTGSQTLPERRN</sequence>
<feature type="region of interest" description="Disordered" evidence="1">
    <location>
        <begin position="1"/>
        <end position="28"/>
    </location>
</feature>
<accession>A0A8S1H7V1</accession>
<evidence type="ECO:0000256" key="1">
    <source>
        <dbReference type="SAM" id="MobiDB-lite"/>
    </source>
</evidence>
<keyword evidence="3" id="KW-1185">Reference proteome</keyword>